<dbReference type="AlphaFoldDB" id="A0A8J4VSK3"/>
<dbReference type="Proteomes" id="UP000737018">
    <property type="component" value="Unassembled WGS sequence"/>
</dbReference>
<comment type="caution">
    <text evidence="1">The sequence shown here is derived from an EMBL/GenBank/DDBJ whole genome shotgun (WGS) entry which is preliminary data.</text>
</comment>
<name>A0A8J4VSK3_9ROSI</name>
<protein>
    <recommendedName>
        <fullName evidence="3">DUF4283 domain-containing protein</fullName>
    </recommendedName>
</protein>
<sequence length="339" mass="38539">MNFTTIKFWVQLHGLPMNRLDIPTAIQIGKTIGAVSCHHREAEMIVGDFLRVRVEVDVSKSLCRGRPVVLDDDEEVSNLMGIDFPEVKVNSLINPHTQSWDVDLLQALFKPEEVKFIRGILLGDASARDKVVWPHTQSGKINLVKQHVLSEATCDHCQSHPEDVLHALRLCPCLTEVWESDIVQRFRSTESLTDFQKLVLHVEEAGLGLELFSMIVWLLWQRRNQVRASTPTTPLGQIVTRAQQQLQDFYQVQPMKTTSVNPNHHSTATWNPPHAPSLKNSSKLQQISELFAIISFRSLQHSSLVSATYKKKEVNIWDPKAAIFFGFEEDFLGDTFKNV</sequence>
<evidence type="ECO:0000313" key="2">
    <source>
        <dbReference type="Proteomes" id="UP000737018"/>
    </source>
</evidence>
<gene>
    <name evidence="1" type="ORF">CMV_005209</name>
</gene>
<accession>A0A8J4VSK3</accession>
<evidence type="ECO:0000313" key="1">
    <source>
        <dbReference type="EMBL" id="KAF3971158.1"/>
    </source>
</evidence>
<dbReference type="OrthoDB" id="1110819at2759"/>
<proteinExistence type="predicted"/>
<organism evidence="1 2">
    <name type="scientific">Castanea mollissima</name>
    <name type="common">Chinese chestnut</name>
    <dbReference type="NCBI Taxonomy" id="60419"/>
    <lineage>
        <taxon>Eukaryota</taxon>
        <taxon>Viridiplantae</taxon>
        <taxon>Streptophyta</taxon>
        <taxon>Embryophyta</taxon>
        <taxon>Tracheophyta</taxon>
        <taxon>Spermatophyta</taxon>
        <taxon>Magnoliopsida</taxon>
        <taxon>eudicotyledons</taxon>
        <taxon>Gunneridae</taxon>
        <taxon>Pentapetalae</taxon>
        <taxon>rosids</taxon>
        <taxon>fabids</taxon>
        <taxon>Fagales</taxon>
        <taxon>Fagaceae</taxon>
        <taxon>Castanea</taxon>
    </lineage>
</organism>
<dbReference type="EMBL" id="JRKL02000461">
    <property type="protein sequence ID" value="KAF3971158.1"/>
    <property type="molecule type" value="Genomic_DNA"/>
</dbReference>
<keyword evidence="2" id="KW-1185">Reference proteome</keyword>
<reference evidence="1" key="1">
    <citation type="submission" date="2020-03" db="EMBL/GenBank/DDBJ databases">
        <title>Castanea mollissima Vanexum genome sequencing.</title>
        <authorList>
            <person name="Staton M."/>
        </authorList>
    </citation>
    <scope>NUCLEOTIDE SEQUENCE</scope>
    <source>
        <tissue evidence="1">Leaf</tissue>
    </source>
</reference>
<evidence type="ECO:0008006" key="3">
    <source>
        <dbReference type="Google" id="ProtNLM"/>
    </source>
</evidence>